<feature type="transmembrane region" description="Helical" evidence="10">
    <location>
        <begin position="181"/>
        <end position="199"/>
    </location>
</feature>
<feature type="transmembrane region" description="Helical" evidence="10">
    <location>
        <begin position="282"/>
        <end position="300"/>
    </location>
</feature>
<keyword evidence="5 11" id="KW-0732">Signal</keyword>
<feature type="transmembrane region" description="Helical" evidence="10">
    <location>
        <begin position="254"/>
        <end position="275"/>
    </location>
</feature>
<name>A0ABT8GB23_9MICO</name>
<accession>A0ABT8GB23</accession>
<evidence type="ECO:0000259" key="12">
    <source>
        <dbReference type="Pfam" id="PF04234"/>
    </source>
</evidence>
<feature type="compositionally biased region" description="Low complexity" evidence="9">
    <location>
        <begin position="122"/>
        <end position="152"/>
    </location>
</feature>
<keyword evidence="7" id="KW-0186">Copper</keyword>
<feature type="transmembrane region" description="Helical" evidence="10">
    <location>
        <begin position="211"/>
        <end position="231"/>
    </location>
</feature>
<sequence length="465" mass="47141">MLIFVLALAFALVNGHTAWAHTDLDHSDPADGVTVDHAVEEIVLTFTLPVTPLGEAVEIAGPDGPVEAAIEQTDDGIVIVATPAEPLGDGAYTVAWTVAAEDGHPLDGTFSFDVAGVAPEPTHTATASATPDATASASPSSTEQQSASPSPTATMAMDPESAGGAASDLAARIVARGGAAIALWSLLVAGGALAFAGIAMRGRDSDDVPRLLAGVRWCGALLLGGLALRVIGRSALIAGGSFADGLQADAFQDALAGTFAWVLGLQALGGLLMLVGTMRTVAGSWLATVGVLVAGAGHVLGGHSNTAEPRWLVLTADIAHLVAAAVWVGGVVSLAAVLRRRSREGRPLDAGAMASRFGVVAAASFVVVGIAGVVLAWEILEELSDLWTSTWGIVLLVKVALVAVVAVIGAYTHFRIVPRLAARSGEGEHDAPEDAHLRGVVRWESALFVAVVVATAVLVASSVHA</sequence>
<feature type="transmembrane region" description="Helical" evidence="10">
    <location>
        <begin position="391"/>
        <end position="414"/>
    </location>
</feature>
<evidence type="ECO:0000256" key="1">
    <source>
        <dbReference type="ARBA" id="ARBA00004651"/>
    </source>
</evidence>
<feature type="transmembrane region" description="Helical" evidence="10">
    <location>
        <begin position="446"/>
        <end position="464"/>
    </location>
</feature>
<evidence type="ECO:0000313" key="14">
    <source>
        <dbReference type="EMBL" id="MDN4476342.1"/>
    </source>
</evidence>
<dbReference type="PANTHER" id="PTHR34820">
    <property type="entry name" value="INNER MEMBRANE PROTEIN YEBZ"/>
    <property type="match status" value="1"/>
</dbReference>
<feature type="region of interest" description="Disordered" evidence="9">
    <location>
        <begin position="122"/>
        <end position="161"/>
    </location>
</feature>
<feature type="domain" description="Copper resistance protein D" evidence="13">
    <location>
        <begin position="352"/>
        <end position="458"/>
    </location>
</feature>
<dbReference type="InterPro" id="IPR032694">
    <property type="entry name" value="CopC/D"/>
</dbReference>
<dbReference type="InterPro" id="IPR008457">
    <property type="entry name" value="Cu-R_CopD_dom"/>
</dbReference>
<protein>
    <submittedName>
        <fullName evidence="14">Copper resistance protein CopC</fullName>
    </submittedName>
</protein>
<dbReference type="Pfam" id="PF05425">
    <property type="entry name" value="CopD"/>
    <property type="match status" value="1"/>
</dbReference>
<keyword evidence="2" id="KW-1003">Cell membrane</keyword>
<dbReference type="PANTHER" id="PTHR34820:SF4">
    <property type="entry name" value="INNER MEMBRANE PROTEIN YEBZ"/>
    <property type="match status" value="1"/>
</dbReference>
<evidence type="ECO:0000256" key="3">
    <source>
        <dbReference type="ARBA" id="ARBA00022692"/>
    </source>
</evidence>
<keyword evidence="8 10" id="KW-0472">Membrane</keyword>
<evidence type="ECO:0000256" key="5">
    <source>
        <dbReference type="ARBA" id="ARBA00022729"/>
    </source>
</evidence>
<dbReference type="InterPro" id="IPR007348">
    <property type="entry name" value="CopC_dom"/>
</dbReference>
<evidence type="ECO:0000259" key="13">
    <source>
        <dbReference type="Pfam" id="PF05425"/>
    </source>
</evidence>
<feature type="chain" id="PRO_5046705719" evidence="11">
    <location>
        <begin position="21"/>
        <end position="465"/>
    </location>
</feature>
<feature type="domain" description="CopC" evidence="12">
    <location>
        <begin position="21"/>
        <end position="114"/>
    </location>
</feature>
<dbReference type="InterPro" id="IPR014755">
    <property type="entry name" value="Cu-Rt/internalin_Ig-like"/>
</dbReference>
<dbReference type="Pfam" id="PF04234">
    <property type="entry name" value="CopC"/>
    <property type="match status" value="1"/>
</dbReference>
<evidence type="ECO:0000256" key="7">
    <source>
        <dbReference type="ARBA" id="ARBA00023008"/>
    </source>
</evidence>
<dbReference type="RefSeq" id="WP_301134513.1">
    <property type="nucleotide sequence ID" value="NZ_JAUHPW010000008.1"/>
</dbReference>
<dbReference type="Gene3D" id="2.60.40.1220">
    <property type="match status" value="1"/>
</dbReference>
<dbReference type="SUPFAM" id="SSF81296">
    <property type="entry name" value="E set domains"/>
    <property type="match status" value="1"/>
</dbReference>
<evidence type="ECO:0000256" key="10">
    <source>
        <dbReference type="SAM" id="Phobius"/>
    </source>
</evidence>
<evidence type="ECO:0000256" key="8">
    <source>
        <dbReference type="ARBA" id="ARBA00023136"/>
    </source>
</evidence>
<keyword evidence="6 10" id="KW-1133">Transmembrane helix</keyword>
<keyword evidence="4" id="KW-0479">Metal-binding</keyword>
<dbReference type="EMBL" id="JAUHPW010000008">
    <property type="protein sequence ID" value="MDN4476342.1"/>
    <property type="molecule type" value="Genomic_DNA"/>
</dbReference>
<dbReference type="InterPro" id="IPR014756">
    <property type="entry name" value="Ig_E-set"/>
</dbReference>
<evidence type="ECO:0000313" key="15">
    <source>
        <dbReference type="Proteomes" id="UP001172728"/>
    </source>
</evidence>
<comment type="subcellular location">
    <subcellularLocation>
        <location evidence="1">Cell membrane</location>
        <topology evidence="1">Multi-pass membrane protein</topology>
    </subcellularLocation>
</comment>
<evidence type="ECO:0000256" key="2">
    <source>
        <dbReference type="ARBA" id="ARBA00022475"/>
    </source>
</evidence>
<feature type="signal peptide" evidence="11">
    <location>
        <begin position="1"/>
        <end position="20"/>
    </location>
</feature>
<comment type="caution">
    <text evidence="14">The sequence shown here is derived from an EMBL/GenBank/DDBJ whole genome shotgun (WGS) entry which is preliminary data.</text>
</comment>
<feature type="transmembrane region" description="Helical" evidence="10">
    <location>
        <begin position="312"/>
        <end position="338"/>
    </location>
</feature>
<evidence type="ECO:0000256" key="9">
    <source>
        <dbReference type="SAM" id="MobiDB-lite"/>
    </source>
</evidence>
<organism evidence="14 15">
    <name type="scientific">Demequina litoralis</name>
    <dbReference type="NCBI Taxonomy" id="3051660"/>
    <lineage>
        <taxon>Bacteria</taxon>
        <taxon>Bacillati</taxon>
        <taxon>Actinomycetota</taxon>
        <taxon>Actinomycetes</taxon>
        <taxon>Micrococcales</taxon>
        <taxon>Demequinaceae</taxon>
        <taxon>Demequina</taxon>
    </lineage>
</organism>
<evidence type="ECO:0000256" key="4">
    <source>
        <dbReference type="ARBA" id="ARBA00022723"/>
    </source>
</evidence>
<reference evidence="14" key="1">
    <citation type="submission" date="2023-06" db="EMBL/GenBank/DDBJ databases">
        <title>Sysu t00192.</title>
        <authorList>
            <person name="Gao L."/>
            <person name="Fang B.-Z."/>
            <person name="Li W.-J."/>
        </authorList>
    </citation>
    <scope>NUCLEOTIDE SEQUENCE</scope>
    <source>
        <strain evidence="14">SYSU T00192</strain>
    </source>
</reference>
<keyword evidence="15" id="KW-1185">Reference proteome</keyword>
<dbReference type="Proteomes" id="UP001172728">
    <property type="component" value="Unassembled WGS sequence"/>
</dbReference>
<evidence type="ECO:0000256" key="11">
    <source>
        <dbReference type="SAM" id="SignalP"/>
    </source>
</evidence>
<feature type="transmembrane region" description="Helical" evidence="10">
    <location>
        <begin position="359"/>
        <end position="379"/>
    </location>
</feature>
<evidence type="ECO:0000256" key="6">
    <source>
        <dbReference type="ARBA" id="ARBA00022989"/>
    </source>
</evidence>
<keyword evidence="3 10" id="KW-0812">Transmembrane</keyword>
<gene>
    <name evidence="14" type="ORF">QQX09_10790</name>
</gene>
<proteinExistence type="predicted"/>